<evidence type="ECO:0000256" key="1">
    <source>
        <dbReference type="ARBA" id="ARBA00023015"/>
    </source>
</evidence>
<keyword evidence="8" id="KW-1185">Reference proteome</keyword>
<evidence type="ECO:0000256" key="4">
    <source>
        <dbReference type="SAM" id="Coils"/>
    </source>
</evidence>
<dbReference type="Gene3D" id="3.40.50.300">
    <property type="entry name" value="P-loop containing nucleotide triphosphate hydrolases"/>
    <property type="match status" value="1"/>
</dbReference>
<dbReference type="PROSITE" id="PS50043">
    <property type="entry name" value="HTH_LUXR_2"/>
    <property type="match status" value="1"/>
</dbReference>
<dbReference type="SUPFAM" id="SSF46894">
    <property type="entry name" value="C-terminal effector domain of the bipartite response regulators"/>
    <property type="match status" value="1"/>
</dbReference>
<keyword evidence="4" id="KW-0175">Coiled coil</keyword>
<dbReference type="AlphaFoldDB" id="A0A3N9XAC0"/>
<gene>
    <name evidence="7" type="ORF">DLJ58_29735</name>
</gene>
<evidence type="ECO:0000259" key="6">
    <source>
        <dbReference type="PROSITE" id="PS50043"/>
    </source>
</evidence>
<dbReference type="Gene3D" id="1.10.10.10">
    <property type="entry name" value="Winged helix-like DNA-binding domain superfamily/Winged helix DNA-binding domain"/>
    <property type="match status" value="1"/>
</dbReference>
<dbReference type="SMART" id="SM00421">
    <property type="entry name" value="HTH_LUXR"/>
    <property type="match status" value="1"/>
</dbReference>
<dbReference type="InterPro" id="IPR027417">
    <property type="entry name" value="P-loop_NTPase"/>
</dbReference>
<dbReference type="OrthoDB" id="134985at2"/>
<dbReference type="GO" id="GO:0003677">
    <property type="term" value="F:DNA binding"/>
    <property type="evidence" value="ECO:0007669"/>
    <property type="project" value="UniProtKB-KW"/>
</dbReference>
<feature type="coiled-coil region" evidence="4">
    <location>
        <begin position="715"/>
        <end position="749"/>
    </location>
</feature>
<dbReference type="RefSeq" id="WP_124861307.1">
    <property type="nucleotide sequence ID" value="NZ_QGSY01000296.1"/>
</dbReference>
<dbReference type="InterPro" id="IPR059106">
    <property type="entry name" value="WHD_MalT"/>
</dbReference>
<dbReference type="Pfam" id="PF25873">
    <property type="entry name" value="WHD_MalT"/>
    <property type="match status" value="1"/>
</dbReference>
<feature type="compositionally biased region" description="Low complexity" evidence="5">
    <location>
        <begin position="515"/>
        <end position="532"/>
    </location>
</feature>
<evidence type="ECO:0000256" key="2">
    <source>
        <dbReference type="ARBA" id="ARBA00023125"/>
    </source>
</evidence>
<dbReference type="Proteomes" id="UP000266889">
    <property type="component" value="Unassembled WGS sequence"/>
</dbReference>
<comment type="caution">
    <text evidence="7">The sequence shown here is derived from an EMBL/GenBank/DDBJ whole genome shotgun (WGS) entry which is preliminary data.</text>
</comment>
<dbReference type="Pfam" id="PF13191">
    <property type="entry name" value="AAA_16"/>
    <property type="match status" value="1"/>
</dbReference>
<dbReference type="InterPro" id="IPR036388">
    <property type="entry name" value="WH-like_DNA-bd_sf"/>
</dbReference>
<dbReference type="InterPro" id="IPR041664">
    <property type="entry name" value="AAA_16"/>
</dbReference>
<dbReference type="GO" id="GO:0006355">
    <property type="term" value="P:regulation of DNA-templated transcription"/>
    <property type="evidence" value="ECO:0007669"/>
    <property type="project" value="InterPro"/>
</dbReference>
<dbReference type="InterPro" id="IPR011990">
    <property type="entry name" value="TPR-like_helical_dom_sf"/>
</dbReference>
<evidence type="ECO:0000256" key="3">
    <source>
        <dbReference type="ARBA" id="ARBA00023163"/>
    </source>
</evidence>
<proteinExistence type="predicted"/>
<dbReference type="InterPro" id="IPR003593">
    <property type="entry name" value="AAA+_ATPase"/>
</dbReference>
<evidence type="ECO:0000256" key="5">
    <source>
        <dbReference type="SAM" id="MobiDB-lite"/>
    </source>
</evidence>
<keyword evidence="3" id="KW-0804">Transcription</keyword>
<feature type="domain" description="HTH luxR-type" evidence="6">
    <location>
        <begin position="876"/>
        <end position="941"/>
    </location>
</feature>
<dbReference type="EMBL" id="QGSY01000296">
    <property type="protein sequence ID" value="RQX03367.1"/>
    <property type="molecule type" value="Genomic_DNA"/>
</dbReference>
<protein>
    <submittedName>
        <fullName evidence="7">Helix-turn-helix transcriptional regulator</fullName>
    </submittedName>
</protein>
<sequence length="943" mass="99560">MPEHDHVRVEPAPGPPLLASRLTPAVPPEPVVARPRLLRRLDEGSAGPVTLVAAPAGWGKTTLLASWMRLGGGPPDVEPGAIVPDSGDLSVSATDDPVSAWMSVEAGDDSDRLWAYLAAALRSATGATEGGPLPDRPPRPDQLEALAATLAAADRPVLLILDDLHRVADPAALTGLEFLLRHAGRRLRLVIGARAGLHLPLHRLRLAGELTEIGPDELAFTDDEVADLLTAHGAALPATAVHRLRERTGGWPAALRIAALAVRGQPHPERWVGQFGGDQPEIAGYLHEEVLATLDPAEEDLLRRTAVVDTVCADLAEALTGRADAGQVLADLAGTGGLLHRQDTRPPWYRYESLLADLLRADLARLPADELRELHVRAADWYAGAGRPADALRHALAAGRWDLAGDLFVGHWPELTRYDRDPVHTPAPTPPPAEVIRADPEVALACAAERAYAGDLPAAKGHLRAAAVHAAGLPVPRRDRFLRLVTALELTVARLADDRTEVRAAAARLLRTRPAEATPTRLPTGTTGSAPTAGGGGAADDLDLRAFTGTALGLVELADGALPTARFVRARSAAREAGRPRTELVAASRAALLLAVRGELRAAEQAARDALGMPPCRLDCGHAYLALAVVALLRDQPEEATANLALALPALDVTGGRAGDAEVGDDWLATVSDEPVATAVAALCRAQLHRDSGDPAAGQRLLVRARETLAARPSAAELTGLLRAAEAELRAARGDLDSARDLLADAADEGADQVLAVTLAKVQLLAGDAATAARTLPDWQAPAATAWPLPVRLDAGLLDAVLAQRAGDGRRAGRILEQTLDLAGPQGCRRVFTRAEPPVRDLLAAHLDAGTAHFTLVSDLVRGAGQSAAGPAPGPRGVLDEPLTERELTILRYLQSILSNVEIASELSLSVNTVKTHVRNIYRKLDATRRREAVRRARELRLI</sequence>
<feature type="region of interest" description="Disordered" evidence="5">
    <location>
        <begin position="512"/>
        <end position="535"/>
    </location>
</feature>
<keyword evidence="2" id="KW-0238">DNA-binding</keyword>
<name>A0A3N9XAC0_9ACTN</name>
<accession>A0A3N9XAC0</accession>
<dbReference type="PRINTS" id="PR00038">
    <property type="entry name" value="HTHLUXR"/>
</dbReference>
<dbReference type="SUPFAM" id="SSF52540">
    <property type="entry name" value="P-loop containing nucleoside triphosphate hydrolases"/>
    <property type="match status" value="1"/>
</dbReference>
<dbReference type="PANTHER" id="PTHR44688">
    <property type="entry name" value="DNA-BINDING TRANSCRIPTIONAL ACTIVATOR DEVR_DOSR"/>
    <property type="match status" value="1"/>
</dbReference>
<evidence type="ECO:0000313" key="8">
    <source>
        <dbReference type="Proteomes" id="UP000266889"/>
    </source>
</evidence>
<dbReference type="PANTHER" id="PTHR44688:SF16">
    <property type="entry name" value="DNA-BINDING TRANSCRIPTIONAL ACTIVATOR DEVR_DOSR"/>
    <property type="match status" value="1"/>
</dbReference>
<dbReference type="CDD" id="cd06170">
    <property type="entry name" value="LuxR_C_like"/>
    <property type="match status" value="1"/>
</dbReference>
<dbReference type="Gene3D" id="1.25.40.10">
    <property type="entry name" value="Tetratricopeptide repeat domain"/>
    <property type="match status" value="1"/>
</dbReference>
<reference evidence="7 8" key="1">
    <citation type="submission" date="2018-05" db="EMBL/GenBank/DDBJ databases">
        <title>Micromonospora from Atacama Desert.</title>
        <authorList>
            <person name="Carro L."/>
            <person name="Goodfellow M."/>
            <person name="Klenk H.-P."/>
        </authorList>
    </citation>
    <scope>NUCLEOTIDE SEQUENCE [LARGE SCALE GENOMIC DNA]</scope>
    <source>
        <strain evidence="7 8">LB32</strain>
    </source>
</reference>
<dbReference type="Pfam" id="PF00196">
    <property type="entry name" value="GerE"/>
    <property type="match status" value="1"/>
</dbReference>
<dbReference type="SMART" id="SM00382">
    <property type="entry name" value="AAA"/>
    <property type="match status" value="1"/>
</dbReference>
<keyword evidence="1" id="KW-0805">Transcription regulation</keyword>
<organism evidence="7 8">
    <name type="scientific">Micromonospora arida</name>
    <dbReference type="NCBI Taxonomy" id="2203715"/>
    <lineage>
        <taxon>Bacteria</taxon>
        <taxon>Bacillati</taxon>
        <taxon>Actinomycetota</taxon>
        <taxon>Actinomycetes</taxon>
        <taxon>Micromonosporales</taxon>
        <taxon>Micromonosporaceae</taxon>
        <taxon>Micromonospora</taxon>
    </lineage>
</organism>
<evidence type="ECO:0000313" key="7">
    <source>
        <dbReference type="EMBL" id="RQX03367.1"/>
    </source>
</evidence>
<dbReference type="InterPro" id="IPR016032">
    <property type="entry name" value="Sig_transdc_resp-reg_C-effctor"/>
</dbReference>
<dbReference type="InterPro" id="IPR000792">
    <property type="entry name" value="Tscrpt_reg_LuxR_C"/>
</dbReference>